<name>A0A1G6ZM91_9PROT</name>
<dbReference type="SMART" id="SM00091">
    <property type="entry name" value="PAS"/>
    <property type="match status" value="1"/>
</dbReference>
<gene>
    <name evidence="3" type="ORF">SAMN04488071_1875</name>
</gene>
<sequence length="333" mass="37714">MTQAAMSPRFRATLIILLAVLINGTMIHWCWTLYRDMGLMNIAWTRTSEVSIEKATSLAQIERSIGYGEFIHNFKNYVLRRTPEYDQRTQASLEKVEDAIEGMRALSLQAEDREDLQTISQTVDTYRKNFLRAREADWRALPPAELDRLVYVDDSAAVAAFTAMRDRILPAYMSQMQTHERQISQVWREVATGALLIIPLILLNCAVCIWGGLKLIRRRGNDIMIFEGSSDAILVCDEQGQILRNNQIAEQMFEYGQDELRNRQLADLIPDLDVLFGSGSGAHRNGEKALASKPLRNLKARTKAGRHVPVAISVSSVLFFRRAAKMVVVREAA</sequence>
<dbReference type="SUPFAM" id="SSF55785">
    <property type="entry name" value="PYP-like sensor domain (PAS domain)"/>
    <property type="match status" value="1"/>
</dbReference>
<keyword evidence="1" id="KW-0472">Membrane</keyword>
<dbReference type="OrthoDB" id="9795133at2"/>
<evidence type="ECO:0000259" key="2">
    <source>
        <dbReference type="PROSITE" id="PS50112"/>
    </source>
</evidence>
<dbReference type="STRING" id="637679.GCA_001550055_01980"/>
<dbReference type="EMBL" id="FNAK01000004">
    <property type="protein sequence ID" value="SDE03758.1"/>
    <property type="molecule type" value="Genomic_DNA"/>
</dbReference>
<keyword evidence="1" id="KW-0812">Transmembrane</keyword>
<dbReference type="InterPro" id="IPR035965">
    <property type="entry name" value="PAS-like_dom_sf"/>
</dbReference>
<evidence type="ECO:0000313" key="3">
    <source>
        <dbReference type="EMBL" id="SDE03758.1"/>
    </source>
</evidence>
<feature type="domain" description="PAS" evidence="2">
    <location>
        <begin position="225"/>
        <end position="269"/>
    </location>
</feature>
<dbReference type="Pfam" id="PF08448">
    <property type="entry name" value="PAS_4"/>
    <property type="match status" value="1"/>
</dbReference>
<feature type="transmembrane region" description="Helical" evidence="1">
    <location>
        <begin position="190"/>
        <end position="213"/>
    </location>
</feature>
<dbReference type="InterPro" id="IPR000014">
    <property type="entry name" value="PAS"/>
</dbReference>
<protein>
    <submittedName>
        <fullName evidence="3">PAS domain S-box-containing protein</fullName>
    </submittedName>
</protein>
<dbReference type="Proteomes" id="UP000183685">
    <property type="component" value="Unassembled WGS sequence"/>
</dbReference>
<accession>A0A1G6ZM91</accession>
<dbReference type="PROSITE" id="PS50112">
    <property type="entry name" value="PAS"/>
    <property type="match status" value="1"/>
</dbReference>
<dbReference type="Gene3D" id="3.30.450.20">
    <property type="entry name" value="PAS domain"/>
    <property type="match status" value="1"/>
</dbReference>
<reference evidence="3 4" key="1">
    <citation type="submission" date="2016-10" db="EMBL/GenBank/DDBJ databases">
        <authorList>
            <person name="de Groot N.N."/>
        </authorList>
    </citation>
    <scope>NUCLEOTIDE SEQUENCE [LARGE SCALE GENOMIC DNA]</scope>
    <source>
        <strain evidence="3 4">CGMCC 1.9109</strain>
    </source>
</reference>
<dbReference type="InterPro" id="IPR013656">
    <property type="entry name" value="PAS_4"/>
</dbReference>
<dbReference type="CDD" id="cd00130">
    <property type="entry name" value="PAS"/>
    <property type="match status" value="1"/>
</dbReference>
<keyword evidence="1" id="KW-1133">Transmembrane helix</keyword>
<dbReference type="AlphaFoldDB" id="A0A1G6ZM91"/>
<feature type="transmembrane region" description="Helical" evidence="1">
    <location>
        <begin position="12"/>
        <end position="34"/>
    </location>
</feature>
<dbReference type="NCBIfam" id="TIGR00229">
    <property type="entry name" value="sensory_box"/>
    <property type="match status" value="1"/>
</dbReference>
<evidence type="ECO:0000256" key="1">
    <source>
        <dbReference type="SAM" id="Phobius"/>
    </source>
</evidence>
<dbReference type="RefSeq" id="WP_139167553.1">
    <property type="nucleotide sequence ID" value="NZ_FNAK01000004.1"/>
</dbReference>
<evidence type="ECO:0000313" key="4">
    <source>
        <dbReference type="Proteomes" id="UP000183685"/>
    </source>
</evidence>
<organism evidence="3 4">
    <name type="scientific">Kordiimonas lacus</name>
    <dbReference type="NCBI Taxonomy" id="637679"/>
    <lineage>
        <taxon>Bacteria</taxon>
        <taxon>Pseudomonadati</taxon>
        <taxon>Pseudomonadota</taxon>
        <taxon>Alphaproteobacteria</taxon>
        <taxon>Kordiimonadales</taxon>
        <taxon>Kordiimonadaceae</taxon>
        <taxon>Kordiimonas</taxon>
    </lineage>
</organism>
<keyword evidence="4" id="KW-1185">Reference proteome</keyword>
<proteinExistence type="predicted"/>